<name>A0ABM4V4S6_COFAR</name>
<comment type="subcellular location">
    <subcellularLocation>
        <location evidence="1">Chromosome</location>
    </subcellularLocation>
</comment>
<evidence type="ECO:0000313" key="11">
    <source>
        <dbReference type="RefSeq" id="XP_071914530.1"/>
    </source>
</evidence>
<dbReference type="PANTHER" id="PTHR14418:SF5">
    <property type="entry name" value="CONDENSIN COMPLEX SUBUNIT 3"/>
    <property type="match status" value="1"/>
</dbReference>
<sequence length="1045" mass="116598">MSRATEEDELHHHNLLKEKIARVFDGTRTSHATHTRKLKELFTLFLSSASPEKFFTAFSDTLAPLFDFSRRTASAERIIKFVAAFATFRSEKNINALEIDEFLELFLRFLLVASTAANKTSRHRACQIISEIIMRLPDDTEVSNELWDEVIEHMKLRVNDKVPAVRTFAVRALSRFLSDSENSDILELFVDKLPSEQNPDVRKTIVLSLPPSNATLAAIIDCALDVSESVRKAVYCVLASKFPLQSLSIKLRTTILQRGLADRSAAVVKECLNLIKDDWLPKFCNGDPVELLKYLDVETYEEVGESVICAILKEGLVNLEDVKSLHEFSTSDGETTGGWYKTCCTHDIQLMEPEVALYWRIVCKHLQMEAQVKGSDAAMTMGAESAVYAAEASDSNDLLDRVLTASVSEYVELVKAHLTAGSNYRFASRQLLLLGEMFDFSDATNRKVAGELVQELLHKPLDHEKDENDNDIVIGDGINLGGDKDWASAVSKFVRQVHAALGEFEEVVLTVVAELVQPCRERTADYKEWLHCLAVTGLLLESARSYHLLQGKAIEPAEILHSLLLPGAKHAHFDVQRAAIRCLGLFGLLERKPCEDLVKQLRFSFIKGPSSITIMSSKAMLDLGLWHGPHEVDKAMNQDVTSQFKDQKVDFSSINWCDASENLHIGMLDMLYWVMERNCISDFVESDEIEFVQAVLAEGFAKILLLSEKYPNADASSHPLLLGKLIGLFFSSDSKDHLRLKQCLSVFFDHYPSLSANHKKCLSKAFIPVTRSLWPGIMDSAKRSSAMVAMMRKRAVQAARFMVQMMQAPLYTKDNVPKDGDGSEDTKDVFLEFDSGEEGLAIRIAAEVMGFPSNKTAAEKSYVSALCRILVLLHFRSSEQGPIKLMRQLLSCIAQSVVAERELLKELKEMASRLKAADRSPDQQLSSDQANHIFGRLELEVNLDEVESVELPPTPAPRSIRTARARRRPKAEEESSSDGELSPTSVVPADSSNMRARSQRASKTAAMTRMTTNNTSSINEEEAEDDDSQEDSGSEVTSADDSDAF</sequence>
<protein>
    <submittedName>
        <fullName evidence="11">Uncharacterized protein isoform X2</fullName>
    </submittedName>
</protein>
<evidence type="ECO:0000256" key="8">
    <source>
        <dbReference type="SAM" id="MobiDB-lite"/>
    </source>
</evidence>
<organism evidence="10 11">
    <name type="scientific">Coffea arabica</name>
    <name type="common">Arabian coffee</name>
    <dbReference type="NCBI Taxonomy" id="13443"/>
    <lineage>
        <taxon>Eukaryota</taxon>
        <taxon>Viridiplantae</taxon>
        <taxon>Streptophyta</taxon>
        <taxon>Embryophyta</taxon>
        <taxon>Tracheophyta</taxon>
        <taxon>Spermatophyta</taxon>
        <taxon>Magnoliopsida</taxon>
        <taxon>eudicotyledons</taxon>
        <taxon>Gunneridae</taxon>
        <taxon>Pentapetalae</taxon>
        <taxon>asterids</taxon>
        <taxon>lamiids</taxon>
        <taxon>Gentianales</taxon>
        <taxon>Rubiaceae</taxon>
        <taxon>Ixoroideae</taxon>
        <taxon>Gardenieae complex</taxon>
        <taxon>Bertiereae - Coffeeae clade</taxon>
        <taxon>Coffeeae</taxon>
        <taxon>Coffea</taxon>
    </lineage>
</organism>
<evidence type="ECO:0000313" key="10">
    <source>
        <dbReference type="Proteomes" id="UP001652660"/>
    </source>
</evidence>
<comment type="similarity">
    <text evidence="2">Belongs to the CND3 (condensin subunit 3) family.</text>
</comment>
<reference evidence="11" key="1">
    <citation type="submission" date="2025-08" db="UniProtKB">
        <authorList>
            <consortium name="RefSeq"/>
        </authorList>
    </citation>
    <scope>IDENTIFICATION</scope>
    <source>
        <tissue evidence="11">Leaves</tissue>
    </source>
</reference>
<evidence type="ECO:0000256" key="1">
    <source>
        <dbReference type="ARBA" id="ARBA00004286"/>
    </source>
</evidence>
<dbReference type="Pfam" id="PF12719">
    <property type="entry name" value="Cnd3"/>
    <property type="match status" value="1"/>
</dbReference>
<evidence type="ECO:0000259" key="9">
    <source>
        <dbReference type="Pfam" id="PF12719"/>
    </source>
</evidence>
<gene>
    <name evidence="11" type="primary">LOC113701051</name>
</gene>
<accession>A0ABM4V4S6</accession>
<evidence type="ECO:0000256" key="7">
    <source>
        <dbReference type="ARBA" id="ARBA00023306"/>
    </source>
</evidence>
<feature type="region of interest" description="Disordered" evidence="8">
    <location>
        <begin position="947"/>
        <end position="1045"/>
    </location>
</feature>
<feature type="compositionally biased region" description="Low complexity" evidence="8">
    <location>
        <begin position="1004"/>
        <end position="1017"/>
    </location>
</feature>
<dbReference type="SUPFAM" id="SSF48371">
    <property type="entry name" value="ARM repeat"/>
    <property type="match status" value="1"/>
</dbReference>
<evidence type="ECO:0000256" key="4">
    <source>
        <dbReference type="ARBA" id="ARBA00022618"/>
    </source>
</evidence>
<keyword evidence="7" id="KW-0131">Cell cycle</keyword>
<evidence type="ECO:0000256" key="2">
    <source>
        <dbReference type="ARBA" id="ARBA00006533"/>
    </source>
</evidence>
<dbReference type="Proteomes" id="UP001652660">
    <property type="component" value="Chromosome 7e"/>
</dbReference>
<dbReference type="Gene3D" id="1.25.10.10">
    <property type="entry name" value="Leucine-rich Repeat Variant"/>
    <property type="match status" value="1"/>
</dbReference>
<evidence type="ECO:0000256" key="6">
    <source>
        <dbReference type="ARBA" id="ARBA00023067"/>
    </source>
</evidence>
<keyword evidence="6" id="KW-0226">DNA condensation</keyword>
<keyword evidence="4" id="KW-0132">Cell division</keyword>
<dbReference type="InterPro" id="IPR016024">
    <property type="entry name" value="ARM-type_fold"/>
</dbReference>
<dbReference type="InterPro" id="IPR011989">
    <property type="entry name" value="ARM-like"/>
</dbReference>
<feature type="compositionally biased region" description="Polar residues" evidence="8">
    <location>
        <begin position="978"/>
        <end position="1002"/>
    </location>
</feature>
<evidence type="ECO:0000256" key="3">
    <source>
        <dbReference type="ARBA" id="ARBA00022454"/>
    </source>
</evidence>
<feature type="compositionally biased region" description="Acidic residues" evidence="8">
    <location>
        <begin position="1019"/>
        <end position="1045"/>
    </location>
</feature>
<dbReference type="InterPro" id="IPR027165">
    <property type="entry name" value="CND3"/>
</dbReference>
<keyword evidence="5" id="KW-0498">Mitosis</keyword>
<proteinExistence type="inferred from homology"/>
<dbReference type="RefSeq" id="XP_071914530.1">
    <property type="nucleotide sequence ID" value="XM_072058429.1"/>
</dbReference>
<dbReference type="PANTHER" id="PTHR14418">
    <property type="entry name" value="CONDENSIN COMPLEX SUBUNIT 3-RELATED"/>
    <property type="match status" value="1"/>
</dbReference>
<keyword evidence="3" id="KW-0158">Chromosome</keyword>
<feature type="domain" description="Nuclear condensin complex subunit 3 C-terminal" evidence="9">
    <location>
        <begin position="531"/>
        <end position="875"/>
    </location>
</feature>
<dbReference type="GeneID" id="113701051"/>
<dbReference type="InterPro" id="IPR025977">
    <property type="entry name" value="Cnd3_C"/>
</dbReference>
<keyword evidence="10" id="KW-1185">Reference proteome</keyword>
<evidence type="ECO:0000256" key="5">
    <source>
        <dbReference type="ARBA" id="ARBA00022776"/>
    </source>
</evidence>